<dbReference type="InterPro" id="IPR026371">
    <property type="entry name" value="PGF_CTERM"/>
</dbReference>
<feature type="compositionally biased region" description="Acidic residues" evidence="2">
    <location>
        <begin position="580"/>
        <end position="646"/>
    </location>
</feature>
<evidence type="ECO:0000259" key="4">
    <source>
        <dbReference type="Pfam" id="PF18204"/>
    </source>
</evidence>
<keyword evidence="3" id="KW-0472">Membrane</keyword>
<dbReference type="InterPro" id="IPR017868">
    <property type="entry name" value="Filamin/ABP280_repeat-like"/>
</dbReference>
<organism evidence="5 6">
    <name type="scientific">Halomarina rubra</name>
    <dbReference type="NCBI Taxonomy" id="2071873"/>
    <lineage>
        <taxon>Archaea</taxon>
        <taxon>Methanobacteriati</taxon>
        <taxon>Methanobacteriota</taxon>
        <taxon>Stenosarchaea group</taxon>
        <taxon>Halobacteria</taxon>
        <taxon>Halobacteriales</taxon>
        <taxon>Natronomonadaceae</taxon>
        <taxon>Halomarina</taxon>
    </lineage>
</organism>
<feature type="compositionally biased region" description="Low complexity" evidence="2">
    <location>
        <begin position="647"/>
        <end position="675"/>
    </location>
</feature>
<keyword evidence="1" id="KW-0732">Signal</keyword>
<sequence>MRPRRPASTPARSRTRTALPRILALTLALTVVLGGMATAISVGAAAQDGGNAPTAISTGQSYDESLSENDTSDSFTFSAEQGEYIRLGSITGSPSTMDATIYTPSGETLDSYDVYVEWILLGAQAPETGEYTVEFDGGGDYPSSDPADYSFKVTTVGPDSYESNDAMSSATTLSETTTVDAELTEGDDDWFALEAAEGTGIVADLDRDENLLDNSYTIEILDESGTVLAETSSQCTPGAGPCNPRGVSTNAPADGTYYVHVSGGVRGYDAYEMWTSFQQPENETTEQVDDGDPKSASPGNSYDDTVSQSDTTDTYTVDVEEGNYLRVSALAGTPDVMSVTVTGPSGNTFDSAEMGPDAVQVGGLATTGGEYTVEYTYDGDLPEEDPQSYQFGVDTASPDSYESNDAMSSAAAMSSDSLDAVLGDGDTDYYAVSAAANSTIDVSLDWQGYVTNSFDYRIVDGDGNVLDEDRARCTPGTNCGGGLLSATVPQDGEYYVVVGGDGITGFNHYSLTVDAEAPSQDTETPDDTETPEDTETPDETETPDDTTEAPEDGSGDDADDSDSDTDSDGSDDTSTPESGDGSETDDSDDSSDSDDGTDDQSSDDSSSDDSDTSDDPTDDSTDDTSSDTSDDSDTSSETDDSSDDGSDSTSGTNDGSDSSSDSDVGSGDDSSSSDETNTDGESDTDSGTSDGADDTTTPAPTTSEPAPTTDGGSATTTTDGEDVAAGPAAPVSNNNSTEGVTDVVRGGDSETTDSSSGFGPGFGVVAALVALVAAALLARRQQ</sequence>
<evidence type="ECO:0000313" key="6">
    <source>
        <dbReference type="Proteomes" id="UP001597187"/>
    </source>
</evidence>
<feature type="region of interest" description="Disordered" evidence="2">
    <location>
        <begin position="515"/>
        <end position="761"/>
    </location>
</feature>
<feature type="transmembrane region" description="Helical" evidence="3">
    <location>
        <begin position="758"/>
        <end position="778"/>
    </location>
</feature>
<feature type="region of interest" description="Disordered" evidence="2">
    <location>
        <begin position="47"/>
        <end position="74"/>
    </location>
</feature>
<protein>
    <submittedName>
        <fullName evidence="5">PPC domain-containing protein</fullName>
    </submittedName>
</protein>
<dbReference type="AlphaFoldDB" id="A0ABD6AZF5"/>
<comment type="caution">
    <text evidence="5">The sequence shown here is derived from an EMBL/GenBank/DDBJ whole genome shotgun (WGS) entry which is preliminary data.</text>
</comment>
<dbReference type="GO" id="GO:0030115">
    <property type="term" value="C:S-layer"/>
    <property type="evidence" value="ECO:0007669"/>
    <property type="project" value="UniProtKB-SubCell"/>
</dbReference>
<accession>A0ABD6AZF5</accession>
<dbReference type="GO" id="GO:0005886">
    <property type="term" value="C:plasma membrane"/>
    <property type="evidence" value="ECO:0007669"/>
    <property type="project" value="UniProtKB-SubCell"/>
</dbReference>
<dbReference type="PROSITE" id="PS50194">
    <property type="entry name" value="FILAMIN_REPEAT"/>
    <property type="match status" value="1"/>
</dbReference>
<feature type="compositionally biased region" description="Low complexity" evidence="2">
    <location>
        <begin position="301"/>
        <end position="312"/>
    </location>
</feature>
<feature type="compositionally biased region" description="Low complexity" evidence="2">
    <location>
        <begin position="685"/>
        <end position="718"/>
    </location>
</feature>
<dbReference type="Pfam" id="PF18204">
    <property type="entry name" value="PGF-CTERM"/>
    <property type="match status" value="1"/>
</dbReference>
<keyword evidence="3" id="KW-1133">Transmembrane helix</keyword>
<evidence type="ECO:0000313" key="5">
    <source>
        <dbReference type="EMBL" id="MFD1514977.1"/>
    </source>
</evidence>
<feature type="compositionally biased region" description="Acidic residues" evidence="2">
    <location>
        <begin position="523"/>
        <end position="571"/>
    </location>
</feature>
<keyword evidence="6" id="KW-1185">Reference proteome</keyword>
<proteinExistence type="predicted"/>
<evidence type="ECO:0000256" key="3">
    <source>
        <dbReference type="SAM" id="Phobius"/>
    </source>
</evidence>
<dbReference type="NCBIfam" id="TIGR04126">
    <property type="entry name" value="PGF_CTERM"/>
    <property type="match status" value="1"/>
</dbReference>
<dbReference type="EMBL" id="JBHUDC010000008">
    <property type="protein sequence ID" value="MFD1514977.1"/>
    <property type="molecule type" value="Genomic_DNA"/>
</dbReference>
<gene>
    <name evidence="5" type="ORF">ACFSBT_16985</name>
</gene>
<evidence type="ECO:0000256" key="1">
    <source>
        <dbReference type="ARBA" id="ARBA00022729"/>
    </source>
</evidence>
<dbReference type="Proteomes" id="UP001597187">
    <property type="component" value="Unassembled WGS sequence"/>
</dbReference>
<feature type="domain" description="PGF-CTERM archaeal protein-sorting signal" evidence="4">
    <location>
        <begin position="760"/>
        <end position="781"/>
    </location>
</feature>
<keyword evidence="3" id="KW-0812">Transmembrane</keyword>
<feature type="region of interest" description="Disordered" evidence="2">
    <location>
        <begin position="280"/>
        <end position="312"/>
    </location>
</feature>
<feature type="compositionally biased region" description="Polar residues" evidence="2">
    <location>
        <begin position="54"/>
        <end position="64"/>
    </location>
</feature>
<name>A0ABD6AZF5_9EURY</name>
<reference evidence="5 6" key="1">
    <citation type="journal article" date="2019" name="Int. J. Syst. Evol. Microbiol.">
        <title>The Global Catalogue of Microorganisms (GCM) 10K type strain sequencing project: providing services to taxonomists for standard genome sequencing and annotation.</title>
        <authorList>
            <consortium name="The Broad Institute Genomics Platform"/>
            <consortium name="The Broad Institute Genome Sequencing Center for Infectious Disease"/>
            <person name="Wu L."/>
            <person name="Ma J."/>
        </authorList>
    </citation>
    <scope>NUCLEOTIDE SEQUENCE [LARGE SCALE GENOMIC DNA]</scope>
    <source>
        <strain evidence="5 6">CGMCC 1.12563</strain>
    </source>
</reference>
<dbReference type="Gene3D" id="2.60.120.380">
    <property type="match status" value="3"/>
</dbReference>
<evidence type="ECO:0000256" key="2">
    <source>
        <dbReference type="SAM" id="MobiDB-lite"/>
    </source>
</evidence>
<dbReference type="RefSeq" id="WP_250874903.1">
    <property type="nucleotide sequence ID" value="NZ_JALXFV010000008.1"/>
</dbReference>